<evidence type="ECO:0000313" key="2">
    <source>
        <dbReference type="EMBL" id="GIG90444.1"/>
    </source>
</evidence>
<gene>
    <name evidence="2" type="ORF">Pen02_53800</name>
</gene>
<accession>A0ABQ4E6V0</accession>
<feature type="compositionally biased region" description="Low complexity" evidence="1">
    <location>
        <begin position="11"/>
        <end position="20"/>
    </location>
</feature>
<reference evidence="2 3" key="1">
    <citation type="submission" date="2021-01" db="EMBL/GenBank/DDBJ databases">
        <title>Whole genome shotgun sequence of Plantactinospora endophytica NBRC 110450.</title>
        <authorList>
            <person name="Komaki H."/>
            <person name="Tamura T."/>
        </authorList>
    </citation>
    <scope>NUCLEOTIDE SEQUENCE [LARGE SCALE GENOMIC DNA]</scope>
    <source>
        <strain evidence="2 3">NBRC 110450</strain>
    </source>
</reference>
<evidence type="ECO:0000313" key="3">
    <source>
        <dbReference type="Proteomes" id="UP000646749"/>
    </source>
</evidence>
<comment type="caution">
    <text evidence="2">The sequence shown here is derived from an EMBL/GenBank/DDBJ whole genome shotgun (WGS) entry which is preliminary data.</text>
</comment>
<proteinExistence type="predicted"/>
<evidence type="ECO:0000256" key="1">
    <source>
        <dbReference type="SAM" id="MobiDB-lite"/>
    </source>
</evidence>
<dbReference type="Proteomes" id="UP000646749">
    <property type="component" value="Unassembled WGS sequence"/>
</dbReference>
<protein>
    <submittedName>
        <fullName evidence="2">Uncharacterized protein</fullName>
    </submittedName>
</protein>
<feature type="region of interest" description="Disordered" evidence="1">
    <location>
        <begin position="1"/>
        <end position="20"/>
    </location>
</feature>
<keyword evidence="3" id="KW-1185">Reference proteome</keyword>
<dbReference type="EMBL" id="BONW01000028">
    <property type="protein sequence ID" value="GIG90444.1"/>
    <property type="molecule type" value="Genomic_DNA"/>
</dbReference>
<name>A0ABQ4E6V0_9ACTN</name>
<organism evidence="2 3">
    <name type="scientific">Plantactinospora endophytica</name>
    <dbReference type="NCBI Taxonomy" id="673535"/>
    <lineage>
        <taxon>Bacteria</taxon>
        <taxon>Bacillati</taxon>
        <taxon>Actinomycetota</taxon>
        <taxon>Actinomycetes</taxon>
        <taxon>Micromonosporales</taxon>
        <taxon>Micromonosporaceae</taxon>
        <taxon>Plantactinospora</taxon>
    </lineage>
</organism>
<sequence>MSSPAGPLDPPQAATDRPATAATAAAVSRLTFPYLMRWYSSHGRRAFRVLPESRLFVRLTMTLRTRRTEGRWNNVPDHTEAV</sequence>